<organism evidence="1">
    <name type="scientific">marine sediment metagenome</name>
    <dbReference type="NCBI Taxonomy" id="412755"/>
    <lineage>
        <taxon>unclassified sequences</taxon>
        <taxon>metagenomes</taxon>
        <taxon>ecological metagenomes</taxon>
    </lineage>
</organism>
<dbReference type="EMBL" id="LAZR01061820">
    <property type="protein sequence ID" value="KKK62807.1"/>
    <property type="molecule type" value="Genomic_DNA"/>
</dbReference>
<accession>A0A0F8X129</accession>
<proteinExistence type="predicted"/>
<sequence>MLDEKQKLEISQDELALIEAALHTQSKILGVQASAGGSKALARLNDVKRVLATIDIQKPSRSRTDKRGVGSIFRMSRLFG</sequence>
<reference evidence="1" key="1">
    <citation type="journal article" date="2015" name="Nature">
        <title>Complex archaea that bridge the gap between prokaryotes and eukaryotes.</title>
        <authorList>
            <person name="Spang A."/>
            <person name="Saw J.H."/>
            <person name="Jorgensen S.L."/>
            <person name="Zaremba-Niedzwiedzka K."/>
            <person name="Martijn J."/>
            <person name="Lind A.E."/>
            <person name="van Eijk R."/>
            <person name="Schleper C."/>
            <person name="Guy L."/>
            <person name="Ettema T.J."/>
        </authorList>
    </citation>
    <scope>NUCLEOTIDE SEQUENCE</scope>
</reference>
<gene>
    <name evidence="1" type="ORF">LCGC14_3000650</name>
</gene>
<evidence type="ECO:0000313" key="1">
    <source>
        <dbReference type="EMBL" id="KKK62807.1"/>
    </source>
</evidence>
<comment type="caution">
    <text evidence="1">The sequence shown here is derived from an EMBL/GenBank/DDBJ whole genome shotgun (WGS) entry which is preliminary data.</text>
</comment>
<name>A0A0F8X129_9ZZZZ</name>
<dbReference type="AlphaFoldDB" id="A0A0F8X129"/>
<protein>
    <submittedName>
        <fullName evidence="1">Uncharacterized protein</fullName>
    </submittedName>
</protein>